<evidence type="ECO:0000313" key="2">
    <source>
        <dbReference type="Proteomes" id="UP000249819"/>
    </source>
</evidence>
<dbReference type="PROSITE" id="PS51257">
    <property type="entry name" value="PROKAR_LIPOPROTEIN"/>
    <property type="match status" value="1"/>
</dbReference>
<keyword evidence="2" id="KW-1185">Reference proteome</keyword>
<name>A0A327VWE9_9BACT</name>
<reference evidence="1 2" key="1">
    <citation type="submission" date="2018-06" db="EMBL/GenBank/DDBJ databases">
        <title>Genomic Encyclopedia of Archaeal and Bacterial Type Strains, Phase II (KMG-II): from individual species to whole genera.</title>
        <authorList>
            <person name="Goeker M."/>
        </authorList>
    </citation>
    <scope>NUCLEOTIDE SEQUENCE [LARGE SCALE GENOMIC DNA]</scope>
    <source>
        <strain evidence="1 2">DSM 29821</strain>
    </source>
</reference>
<dbReference type="Proteomes" id="UP000249819">
    <property type="component" value="Unassembled WGS sequence"/>
</dbReference>
<gene>
    <name evidence="1" type="ORF">CLV59_106225</name>
</gene>
<dbReference type="AlphaFoldDB" id="A0A327VWE9"/>
<sequence>MKTLVNITVALLTIAVAGCQNNGNTNTDADTARVTIKSIPGFPGLVDSLPMVDRTDADEKLKDISGSSFIPAPNGHKFEKVLAGIFVRNNHYVAIVFKCYTNVNKNWFRQILGTFDYKGKMIATEEIGMNAVSESKTEHSYTRMEPFFENDSIIELRTQWYVYSTNHESEPKSKGKLKLIKLDAKGEISHLPQENISFQDYLHRFPEVKVPIALDKVSDNSKLKPVSILTPFFNFEQHIFADTLQFYHFGKIMLPGKMPMLLYSTDEMEQGEGVIAPGYTLVVYTPEGKEIDRKMLLGREDAEGYYTQAENATIAADGTIHMKETLAEPIFYNMDQQDDWRFIWDLTLRQDAEGELVETRNSLEIASRFFDAKSMRTLLSSILPDESREEHSFEGISWIPFPHPVAIAVHIFHRNTERLAEVVLANQNLDITDRYVIFSNLKNTSYAGTMPTHLTFEEEGEHQPKGERNFIGTATLKINDKVLTITQNGKFTGK</sequence>
<evidence type="ECO:0000313" key="1">
    <source>
        <dbReference type="EMBL" id="RAJ79164.1"/>
    </source>
</evidence>
<dbReference type="EMBL" id="QLMA01000006">
    <property type="protein sequence ID" value="RAJ79164.1"/>
    <property type="molecule type" value="Genomic_DNA"/>
</dbReference>
<proteinExistence type="predicted"/>
<accession>A0A327VWE9</accession>
<organism evidence="1 2">
    <name type="scientific">Chitinophaga dinghuensis</name>
    <dbReference type="NCBI Taxonomy" id="1539050"/>
    <lineage>
        <taxon>Bacteria</taxon>
        <taxon>Pseudomonadati</taxon>
        <taxon>Bacteroidota</taxon>
        <taxon>Chitinophagia</taxon>
        <taxon>Chitinophagales</taxon>
        <taxon>Chitinophagaceae</taxon>
        <taxon>Chitinophaga</taxon>
    </lineage>
</organism>
<protein>
    <submittedName>
        <fullName evidence="1">Uncharacterized protein</fullName>
    </submittedName>
</protein>
<comment type="caution">
    <text evidence="1">The sequence shown here is derived from an EMBL/GenBank/DDBJ whole genome shotgun (WGS) entry which is preliminary data.</text>
</comment>